<dbReference type="InterPro" id="IPR016084">
    <property type="entry name" value="Haem_Oase-like_multi-hlx"/>
</dbReference>
<dbReference type="Gene3D" id="1.20.910.10">
    <property type="entry name" value="Heme oxygenase-like"/>
    <property type="match status" value="1"/>
</dbReference>
<accession>A0A6B3SW22</accession>
<dbReference type="AlphaFoldDB" id="A0A6B3SW22"/>
<dbReference type="RefSeq" id="WP_163965089.1">
    <property type="nucleotide sequence ID" value="NZ_JAAIVB010000052.1"/>
</dbReference>
<evidence type="ECO:0000313" key="2">
    <source>
        <dbReference type="Proteomes" id="UP000482155"/>
    </source>
</evidence>
<evidence type="ECO:0000313" key="1">
    <source>
        <dbReference type="EMBL" id="NEX62582.1"/>
    </source>
</evidence>
<organism evidence="1 2">
    <name type="scientific">Noviherbaspirillum galbum</name>
    <dbReference type="NCBI Taxonomy" id="2709383"/>
    <lineage>
        <taxon>Bacteria</taxon>
        <taxon>Pseudomonadati</taxon>
        <taxon>Pseudomonadota</taxon>
        <taxon>Betaproteobacteria</taxon>
        <taxon>Burkholderiales</taxon>
        <taxon>Oxalobacteraceae</taxon>
        <taxon>Noviherbaspirillum</taxon>
    </lineage>
</organism>
<dbReference type="Pfam" id="PF14518">
    <property type="entry name" value="Haem_oxygenas_2"/>
    <property type="match status" value="1"/>
</dbReference>
<name>A0A6B3SW22_9BURK</name>
<reference evidence="1 2" key="1">
    <citation type="submission" date="2020-02" db="EMBL/GenBank/DDBJ databases">
        <authorList>
            <person name="Kim M.K."/>
        </authorList>
    </citation>
    <scope>NUCLEOTIDE SEQUENCE [LARGE SCALE GENOMIC DNA]</scope>
    <source>
        <strain evidence="1 2">17J57-3</strain>
    </source>
</reference>
<sequence>MSFFIHLLETTDQSRRDMEALPKVQDMLNGRMSQETYLDFLRDLYHIVWHFCPIMAAAASRCDDAYLDVRLHLYHNIDEEKGHENMVLDDLVHFGADPDAIRASRPSYSAQAMIAYNYYASERIHPCCVLGMLYVLEVISSVYGGQVASSIAAGLERQLPQGFSFLESHASMDLDHMARLNALLQKIDDRRVQQVVIDAINMNFYLFSQFLSA</sequence>
<dbReference type="Proteomes" id="UP000482155">
    <property type="component" value="Unassembled WGS sequence"/>
</dbReference>
<comment type="caution">
    <text evidence="1">The sequence shown here is derived from an EMBL/GenBank/DDBJ whole genome shotgun (WGS) entry which is preliminary data.</text>
</comment>
<dbReference type="EMBL" id="JAAIVB010000052">
    <property type="protein sequence ID" value="NEX62582.1"/>
    <property type="molecule type" value="Genomic_DNA"/>
</dbReference>
<protein>
    <submittedName>
        <fullName evidence="1">Iron-containing redox enzyme family protein</fullName>
    </submittedName>
</protein>
<proteinExistence type="predicted"/>
<gene>
    <name evidence="1" type="ORF">G3574_15955</name>
</gene>
<keyword evidence="2" id="KW-1185">Reference proteome</keyword>
<dbReference type="SUPFAM" id="SSF48613">
    <property type="entry name" value="Heme oxygenase-like"/>
    <property type="match status" value="1"/>
</dbReference>